<gene>
    <name evidence="2" type="ORF">GALMADRAFT_1139138</name>
</gene>
<keyword evidence="3" id="KW-1185">Reference proteome</keyword>
<evidence type="ECO:0000313" key="3">
    <source>
        <dbReference type="Proteomes" id="UP000027222"/>
    </source>
</evidence>
<organism evidence="2 3">
    <name type="scientific">Galerina marginata (strain CBS 339.88)</name>
    <dbReference type="NCBI Taxonomy" id="685588"/>
    <lineage>
        <taxon>Eukaryota</taxon>
        <taxon>Fungi</taxon>
        <taxon>Dikarya</taxon>
        <taxon>Basidiomycota</taxon>
        <taxon>Agaricomycotina</taxon>
        <taxon>Agaricomycetes</taxon>
        <taxon>Agaricomycetidae</taxon>
        <taxon>Agaricales</taxon>
        <taxon>Agaricineae</taxon>
        <taxon>Strophariaceae</taxon>
        <taxon>Galerina</taxon>
    </lineage>
</organism>
<evidence type="ECO:0000256" key="1">
    <source>
        <dbReference type="SAM" id="MobiDB-lite"/>
    </source>
</evidence>
<proteinExistence type="predicted"/>
<protein>
    <submittedName>
        <fullName evidence="2">Uncharacterized protein</fullName>
    </submittedName>
</protein>
<evidence type="ECO:0000313" key="2">
    <source>
        <dbReference type="EMBL" id="KDR66731.1"/>
    </source>
</evidence>
<accession>A0A067S7E1</accession>
<feature type="region of interest" description="Disordered" evidence="1">
    <location>
        <begin position="37"/>
        <end position="57"/>
    </location>
</feature>
<sequence length="72" mass="7926">MFQSQHHHAVAFVTSQTLALPTITSYSAHLDMSGVSLLHPSENPLPTRRSSPPDKVPPPAKIMFDFEAWTLG</sequence>
<dbReference type="Proteomes" id="UP000027222">
    <property type="component" value="Unassembled WGS sequence"/>
</dbReference>
<name>A0A067S7E1_GALM3</name>
<dbReference type="AlphaFoldDB" id="A0A067S7E1"/>
<dbReference type="HOGENOM" id="CLU_2722419_0_0_1"/>
<reference evidence="3" key="1">
    <citation type="journal article" date="2014" name="Proc. Natl. Acad. Sci. U.S.A.">
        <title>Extensive sampling of basidiomycete genomes demonstrates inadequacy of the white-rot/brown-rot paradigm for wood decay fungi.</title>
        <authorList>
            <person name="Riley R."/>
            <person name="Salamov A.A."/>
            <person name="Brown D.W."/>
            <person name="Nagy L.G."/>
            <person name="Floudas D."/>
            <person name="Held B.W."/>
            <person name="Levasseur A."/>
            <person name="Lombard V."/>
            <person name="Morin E."/>
            <person name="Otillar R."/>
            <person name="Lindquist E.A."/>
            <person name="Sun H."/>
            <person name="LaButti K.M."/>
            <person name="Schmutz J."/>
            <person name="Jabbour D."/>
            <person name="Luo H."/>
            <person name="Baker S.E."/>
            <person name="Pisabarro A.G."/>
            <person name="Walton J.D."/>
            <person name="Blanchette R.A."/>
            <person name="Henrissat B."/>
            <person name="Martin F."/>
            <person name="Cullen D."/>
            <person name="Hibbett D.S."/>
            <person name="Grigoriev I.V."/>
        </authorList>
    </citation>
    <scope>NUCLEOTIDE SEQUENCE [LARGE SCALE GENOMIC DNA]</scope>
    <source>
        <strain evidence="3">CBS 339.88</strain>
    </source>
</reference>
<dbReference type="EMBL" id="KL142420">
    <property type="protein sequence ID" value="KDR66731.1"/>
    <property type="molecule type" value="Genomic_DNA"/>
</dbReference>